<dbReference type="GeneID" id="8409358"/>
<accession>A0A4D6KKU2</accession>
<organism evidence="2 3">
    <name type="scientific">Halomicrobium mukohataei</name>
    <dbReference type="NCBI Taxonomy" id="57705"/>
    <lineage>
        <taxon>Archaea</taxon>
        <taxon>Methanobacteriati</taxon>
        <taxon>Methanobacteriota</taxon>
        <taxon>Stenosarchaea group</taxon>
        <taxon>Halobacteria</taxon>
        <taxon>Halobacteriales</taxon>
        <taxon>Haloarculaceae</taxon>
        <taxon>Halomicrobium</taxon>
    </lineage>
</organism>
<evidence type="ECO:0000313" key="2">
    <source>
        <dbReference type="EMBL" id="QCD67209.1"/>
    </source>
</evidence>
<geneLocation type="plasmid" evidence="2">
    <name>unnamed1</name>
</geneLocation>
<keyword evidence="2" id="KW-0614">Plasmid</keyword>
<proteinExistence type="predicted"/>
<dbReference type="RefSeq" id="WP_012807456.1">
    <property type="nucleotide sequence ID" value="NZ_CP039376.1"/>
</dbReference>
<dbReference type="AlphaFoldDB" id="A0A4D6KKU2"/>
<dbReference type="Gene3D" id="1.10.287.1490">
    <property type="match status" value="1"/>
</dbReference>
<dbReference type="Proteomes" id="UP000297053">
    <property type="component" value="Plasmid unnamed1"/>
</dbReference>
<gene>
    <name evidence="2" type="ORF">E5139_16290</name>
</gene>
<name>A0A4D6KKU2_9EURY</name>
<keyword evidence="1" id="KW-0175">Coiled coil</keyword>
<protein>
    <submittedName>
        <fullName evidence="2">Uncharacterized protein</fullName>
    </submittedName>
</protein>
<feature type="coiled-coil region" evidence="1">
    <location>
        <begin position="235"/>
        <end position="394"/>
    </location>
</feature>
<dbReference type="SUPFAM" id="SSF58100">
    <property type="entry name" value="Bacterial hemolysins"/>
    <property type="match status" value="1"/>
</dbReference>
<reference evidence="2 3" key="1">
    <citation type="submission" date="2019-04" db="EMBL/GenBank/DDBJ databases">
        <title>Complete genome sequence of Arthrobacter sp. ZXY-2 associated with effective atrazine degradation and salt adaptation.</title>
        <authorList>
            <person name="Zhao X."/>
        </authorList>
    </citation>
    <scope>NUCLEOTIDE SEQUENCE [LARGE SCALE GENOMIC DNA]</scope>
    <source>
        <strain evidence="3">ZP60</strain>
        <plasmid evidence="2 3">unnamed1</plasmid>
    </source>
</reference>
<sequence length="689" mass="78477">MGTIKDKREELTYPAHQVLQKDLVELANYSAQRRRDLYNQLEQNKEVYEWDFYPEHRESIPEATKENEVASFEAAKLLLATAIEEAGESEPESKGFVDQFEAGEREFVRQFDDFRRKFKQIDEENLETNIKNKDGKVHQFVTEELEAQADLRESLLDTSSNEIRGATISYFQREFEEFFELADEAVFLYIKHHGLPNTIEGIVSAAEAARDAKSEREAIEATVRDELESLSETVHHSLQEQERSLRTEMSRLQSEMATGGVDTDAVEGELDEIKDQIATLSEQRSADRREISEKLDTISTLEDDLEAQIEQLEAAREETRQELQDEAASKAASLLEDELDRLSERKGDLSAEIQRLRNERERLETTGDRLDREFGDLEERVATAEQRVDRVDELDERVGEIAESVRSQREEPDGKAIRAQVARLYEMDYVTRFETSVEEATHLTLPGGDRFEIPEGFWEDRRRHFTGDHRSIVADVLDDETTADRYPVGRFSTYRVRTNKFVAFSETKLVVEAVVAANLEAFAVNGFDARPAGIDDLIDVVNETVARAESNDTTHLIGIASPTGWTDDVEAFVQNEDAARSRFDQQVSVCLVDIQSNELIYDRNDRLVSENVDLFTRAVDSERVADCIEVLRDDYVDDPMTEVVQHHAVVDEHDFGPHIVRAAFERLAEDGYGTTGYPAAADGLCFVAD</sequence>
<reference evidence="2 3" key="2">
    <citation type="submission" date="2019-04" db="EMBL/GenBank/DDBJ databases">
        <authorList>
            <person name="Yang S."/>
            <person name="Wei W."/>
        </authorList>
    </citation>
    <scope>NUCLEOTIDE SEQUENCE [LARGE SCALE GENOMIC DNA]</scope>
    <source>
        <strain evidence="3">ZP60</strain>
        <plasmid evidence="2 3">unnamed1</plasmid>
    </source>
</reference>
<evidence type="ECO:0000313" key="3">
    <source>
        <dbReference type="Proteomes" id="UP000297053"/>
    </source>
</evidence>
<evidence type="ECO:0000256" key="1">
    <source>
        <dbReference type="SAM" id="Coils"/>
    </source>
</evidence>
<dbReference type="EMBL" id="CP039376">
    <property type="protein sequence ID" value="QCD67209.1"/>
    <property type="molecule type" value="Genomic_DNA"/>
</dbReference>
<dbReference type="KEGG" id="halz:E5139_16290"/>